<comment type="similarity">
    <text evidence="2">Belongs to the thioredoxin family. Plant H-type subfamily.</text>
</comment>
<evidence type="ECO:0000256" key="4">
    <source>
        <dbReference type="PIRSR" id="PIRSR000077-4"/>
    </source>
</evidence>
<keyword evidence="4" id="KW-0676">Redox-active center</keyword>
<comment type="caution">
    <text evidence="6">The sequence shown here is derived from an EMBL/GenBank/DDBJ whole genome shotgun (WGS) entry which is preliminary data.</text>
</comment>
<evidence type="ECO:0000256" key="1">
    <source>
        <dbReference type="ARBA" id="ARBA00023157"/>
    </source>
</evidence>
<dbReference type="PANTHER" id="PTHR10438:SF425">
    <property type="entry name" value="THIOREDOXIN H1"/>
    <property type="match status" value="1"/>
</dbReference>
<dbReference type="AlphaFoldDB" id="A0AAV9M666"/>
<organism evidence="6 7">
    <name type="scientific">Solanum pinnatisectum</name>
    <name type="common">tansyleaf nightshade</name>
    <dbReference type="NCBI Taxonomy" id="50273"/>
    <lineage>
        <taxon>Eukaryota</taxon>
        <taxon>Viridiplantae</taxon>
        <taxon>Streptophyta</taxon>
        <taxon>Embryophyta</taxon>
        <taxon>Tracheophyta</taxon>
        <taxon>Spermatophyta</taxon>
        <taxon>Magnoliopsida</taxon>
        <taxon>eudicotyledons</taxon>
        <taxon>Gunneridae</taxon>
        <taxon>Pentapetalae</taxon>
        <taxon>asterids</taxon>
        <taxon>lamiids</taxon>
        <taxon>Solanales</taxon>
        <taxon>Solanaceae</taxon>
        <taxon>Solanoideae</taxon>
        <taxon>Solaneae</taxon>
        <taxon>Solanum</taxon>
    </lineage>
</organism>
<evidence type="ECO:0000256" key="3">
    <source>
        <dbReference type="PIRSR" id="PIRSR000077-1"/>
    </source>
</evidence>
<dbReference type="GO" id="GO:0015035">
    <property type="term" value="F:protein-disulfide reductase activity"/>
    <property type="evidence" value="ECO:0007669"/>
    <property type="project" value="InterPro"/>
</dbReference>
<dbReference type="EMBL" id="JAWPEI010000002">
    <property type="protein sequence ID" value="KAK4733359.1"/>
    <property type="molecule type" value="Genomic_DNA"/>
</dbReference>
<feature type="site" description="Contributes to redox potential value" evidence="3">
    <location>
        <position position="9"/>
    </location>
</feature>
<feature type="site" description="Deprotonates C-terminal active site Cys" evidence="3">
    <location>
        <position position="2"/>
    </location>
</feature>
<dbReference type="PIRSF" id="PIRSF000077">
    <property type="entry name" value="Thioredoxin"/>
    <property type="match status" value="1"/>
</dbReference>
<accession>A0AAV9M666</accession>
<feature type="active site" description="Nucleophile" evidence="3">
    <location>
        <position position="11"/>
    </location>
</feature>
<protein>
    <recommendedName>
        <fullName evidence="5">Thioredoxin domain-containing protein</fullName>
    </recommendedName>
</protein>
<feature type="site" description="Contributes to redox potential value" evidence="3">
    <location>
        <position position="10"/>
    </location>
</feature>
<proteinExistence type="inferred from homology"/>
<dbReference type="InterPro" id="IPR005746">
    <property type="entry name" value="Thioredoxin"/>
</dbReference>
<dbReference type="CDD" id="cd02947">
    <property type="entry name" value="TRX_family"/>
    <property type="match status" value="1"/>
</dbReference>
<feature type="disulfide bond" description="Redox-active" evidence="4">
    <location>
        <begin position="8"/>
        <end position="11"/>
    </location>
</feature>
<dbReference type="InterPro" id="IPR050620">
    <property type="entry name" value="Thioredoxin_H-type-like"/>
</dbReference>
<name>A0AAV9M666_9SOLN</name>
<reference evidence="6 7" key="1">
    <citation type="submission" date="2023-10" db="EMBL/GenBank/DDBJ databases">
        <title>Genome-Wide Identification Analysis in wild type Solanum Pinnatisectum Reveals Some Genes Defensing Phytophthora Infestans.</title>
        <authorList>
            <person name="Sun C."/>
        </authorList>
    </citation>
    <scope>NUCLEOTIDE SEQUENCE [LARGE SCALE GENOMIC DNA]</scope>
    <source>
        <strain evidence="6">LQN</strain>
        <tissue evidence="6">Leaf</tissue>
    </source>
</reference>
<feature type="active site" description="Nucleophile" evidence="3">
    <location>
        <position position="8"/>
    </location>
</feature>
<dbReference type="PANTHER" id="PTHR10438">
    <property type="entry name" value="THIOREDOXIN"/>
    <property type="match status" value="1"/>
</dbReference>
<keyword evidence="1 4" id="KW-1015">Disulfide bond</keyword>
<dbReference type="SUPFAM" id="SSF52833">
    <property type="entry name" value="Thioredoxin-like"/>
    <property type="match status" value="1"/>
</dbReference>
<evidence type="ECO:0000259" key="5">
    <source>
        <dbReference type="Pfam" id="PF00085"/>
    </source>
</evidence>
<evidence type="ECO:0000313" key="7">
    <source>
        <dbReference type="Proteomes" id="UP001311915"/>
    </source>
</evidence>
<dbReference type="Gene3D" id="3.40.30.10">
    <property type="entry name" value="Glutaredoxin"/>
    <property type="match status" value="1"/>
</dbReference>
<keyword evidence="7" id="KW-1185">Reference proteome</keyword>
<evidence type="ECO:0000313" key="6">
    <source>
        <dbReference type="EMBL" id="KAK4733359.1"/>
    </source>
</evidence>
<dbReference type="Pfam" id="PF00085">
    <property type="entry name" value="Thioredoxin"/>
    <property type="match status" value="1"/>
</dbReference>
<dbReference type="Proteomes" id="UP001311915">
    <property type="component" value="Unassembled WGS sequence"/>
</dbReference>
<gene>
    <name evidence="6" type="ORF">R3W88_007620</name>
</gene>
<dbReference type="InterPro" id="IPR013766">
    <property type="entry name" value="Thioredoxin_domain"/>
</dbReference>
<evidence type="ECO:0000256" key="2">
    <source>
        <dbReference type="ARBA" id="ARBA00038353"/>
    </source>
</evidence>
<sequence>MDFTVAWCGPCRFISPFLADLAKKLPNVTFPKVDINELKSIATNWAVEAMTTFMFIKEGNMVDKVVGAKTDELRQTHG</sequence>
<feature type="domain" description="Thioredoxin" evidence="5">
    <location>
        <begin position="2"/>
        <end position="75"/>
    </location>
</feature>
<dbReference type="InterPro" id="IPR036249">
    <property type="entry name" value="Thioredoxin-like_sf"/>
</dbReference>